<dbReference type="GO" id="GO:0005886">
    <property type="term" value="C:plasma membrane"/>
    <property type="evidence" value="ECO:0007669"/>
    <property type="project" value="UniProtKB-SubCell"/>
</dbReference>
<evidence type="ECO:0000256" key="7">
    <source>
        <dbReference type="ARBA" id="ARBA00023136"/>
    </source>
</evidence>
<feature type="transmembrane region" description="Helical" evidence="8">
    <location>
        <begin position="6"/>
        <end position="39"/>
    </location>
</feature>
<feature type="transmembrane region" description="Helical" evidence="8">
    <location>
        <begin position="132"/>
        <end position="154"/>
    </location>
</feature>
<name>A0A1B2HZ81_9PSEU</name>
<feature type="transmembrane region" description="Helical" evidence="8">
    <location>
        <begin position="166"/>
        <end position="186"/>
    </location>
</feature>
<evidence type="ECO:0000256" key="1">
    <source>
        <dbReference type="ARBA" id="ARBA00004651"/>
    </source>
</evidence>
<evidence type="ECO:0000256" key="8">
    <source>
        <dbReference type="RuleBase" id="RU363041"/>
    </source>
</evidence>
<evidence type="ECO:0000256" key="6">
    <source>
        <dbReference type="ARBA" id="ARBA00022989"/>
    </source>
</evidence>
<feature type="transmembrane region" description="Helical" evidence="8">
    <location>
        <begin position="100"/>
        <end position="120"/>
    </location>
</feature>
<evidence type="ECO:0000256" key="4">
    <source>
        <dbReference type="ARBA" id="ARBA00022475"/>
    </source>
</evidence>
<sequence>MASRTMGWGIAVAGVVVALGGLLQGLIGFGLALVAVPLIALLDPTLLPVPVLMVAAAHASMSLAREFGHVDWRGVGWAMAGRLPGTVVGVLVVDALDPKGFGLVVGGSVLACVLLSITTWRPSPRPKSLVTAGFASGSFGTATSVGGPMVALLYQNQAGPQVRATLAAFFVLGSGASIIALVSAGQVTAHQLWAGVVLIPFLVAGFLLSGPLRKRVDAGGIRTPMLVVAGLSSVVLIVRSVLS</sequence>
<dbReference type="STRING" id="1586287.BBK82_27300"/>
<dbReference type="InterPro" id="IPR052017">
    <property type="entry name" value="TSUP"/>
</dbReference>
<comment type="similarity">
    <text evidence="2 8">Belongs to the 4-toluene sulfonate uptake permease (TSUP) (TC 2.A.102) family.</text>
</comment>
<keyword evidence="3" id="KW-0813">Transport</keyword>
<keyword evidence="6 8" id="KW-1133">Transmembrane helix</keyword>
<comment type="subcellular location">
    <subcellularLocation>
        <location evidence="1 8">Cell membrane</location>
        <topology evidence="1 8">Multi-pass membrane protein</topology>
    </subcellularLocation>
</comment>
<accession>A0A1B2HZ81</accession>
<feature type="transmembrane region" description="Helical" evidence="8">
    <location>
        <begin position="224"/>
        <end position="242"/>
    </location>
</feature>
<evidence type="ECO:0000313" key="10">
    <source>
        <dbReference type="Proteomes" id="UP000093053"/>
    </source>
</evidence>
<dbReference type="InterPro" id="IPR002781">
    <property type="entry name" value="TM_pro_TauE-like"/>
</dbReference>
<evidence type="ECO:0000313" key="9">
    <source>
        <dbReference type="EMBL" id="ANZ43059.1"/>
    </source>
</evidence>
<protein>
    <recommendedName>
        <fullName evidence="8">Probable membrane transporter protein</fullName>
    </recommendedName>
</protein>
<evidence type="ECO:0000256" key="3">
    <source>
        <dbReference type="ARBA" id="ARBA00022448"/>
    </source>
</evidence>
<organism evidence="9 10">
    <name type="scientific">Lentzea guizhouensis</name>
    <dbReference type="NCBI Taxonomy" id="1586287"/>
    <lineage>
        <taxon>Bacteria</taxon>
        <taxon>Bacillati</taxon>
        <taxon>Actinomycetota</taxon>
        <taxon>Actinomycetes</taxon>
        <taxon>Pseudonocardiales</taxon>
        <taxon>Pseudonocardiaceae</taxon>
        <taxon>Lentzea</taxon>
    </lineage>
</organism>
<dbReference type="AlphaFoldDB" id="A0A1B2HZ81"/>
<reference evidence="9 10" key="1">
    <citation type="submission" date="2016-07" db="EMBL/GenBank/DDBJ databases">
        <title>Complete genome sequence of the Lentzea guizhouensis DHS C013.</title>
        <authorList>
            <person name="Cao C."/>
        </authorList>
    </citation>
    <scope>NUCLEOTIDE SEQUENCE [LARGE SCALE GENOMIC DNA]</scope>
    <source>
        <strain evidence="9 10">DHS C013</strain>
    </source>
</reference>
<evidence type="ECO:0000256" key="2">
    <source>
        <dbReference type="ARBA" id="ARBA00009142"/>
    </source>
</evidence>
<proteinExistence type="inferred from homology"/>
<dbReference type="PANTHER" id="PTHR30269:SF37">
    <property type="entry name" value="MEMBRANE TRANSPORTER PROTEIN"/>
    <property type="match status" value="1"/>
</dbReference>
<evidence type="ECO:0000256" key="5">
    <source>
        <dbReference type="ARBA" id="ARBA00022692"/>
    </source>
</evidence>
<dbReference type="PANTHER" id="PTHR30269">
    <property type="entry name" value="TRANSMEMBRANE PROTEIN YFCA"/>
    <property type="match status" value="1"/>
</dbReference>
<dbReference type="Proteomes" id="UP000093053">
    <property type="component" value="Chromosome"/>
</dbReference>
<keyword evidence="5 8" id="KW-0812">Transmembrane</keyword>
<gene>
    <name evidence="9" type="ORF">BBK82_27300</name>
</gene>
<dbReference type="Pfam" id="PF01925">
    <property type="entry name" value="TauE"/>
    <property type="match status" value="1"/>
</dbReference>
<feature type="transmembrane region" description="Helical" evidence="8">
    <location>
        <begin position="75"/>
        <end position="93"/>
    </location>
</feature>
<dbReference type="EMBL" id="CP016793">
    <property type="protein sequence ID" value="ANZ43059.1"/>
    <property type="molecule type" value="Genomic_DNA"/>
</dbReference>
<keyword evidence="10" id="KW-1185">Reference proteome</keyword>
<feature type="transmembrane region" description="Helical" evidence="8">
    <location>
        <begin position="192"/>
        <end position="212"/>
    </location>
</feature>
<keyword evidence="4 8" id="KW-1003">Cell membrane</keyword>
<keyword evidence="7 8" id="KW-0472">Membrane</keyword>
<dbReference type="KEGG" id="led:BBK82_27300"/>
<feature type="transmembrane region" description="Helical" evidence="8">
    <location>
        <begin position="46"/>
        <end position="63"/>
    </location>
</feature>